<keyword evidence="2" id="KW-1185">Reference proteome</keyword>
<dbReference type="EMBL" id="CAKXAJ010026279">
    <property type="protein sequence ID" value="CAH2265252.1"/>
    <property type="molecule type" value="Genomic_DNA"/>
</dbReference>
<comment type="caution">
    <text evidence="1">The sequence shown here is derived from an EMBL/GenBank/DDBJ whole genome shotgun (WGS) entry which is preliminary data.</text>
</comment>
<evidence type="ECO:0000313" key="2">
    <source>
        <dbReference type="Proteomes" id="UP000838756"/>
    </source>
</evidence>
<dbReference type="Proteomes" id="UP000838756">
    <property type="component" value="Unassembled WGS sequence"/>
</dbReference>
<proteinExistence type="predicted"/>
<organism evidence="1 2">
    <name type="scientific">Pararge aegeria aegeria</name>
    <dbReference type="NCBI Taxonomy" id="348720"/>
    <lineage>
        <taxon>Eukaryota</taxon>
        <taxon>Metazoa</taxon>
        <taxon>Ecdysozoa</taxon>
        <taxon>Arthropoda</taxon>
        <taxon>Hexapoda</taxon>
        <taxon>Insecta</taxon>
        <taxon>Pterygota</taxon>
        <taxon>Neoptera</taxon>
        <taxon>Endopterygota</taxon>
        <taxon>Lepidoptera</taxon>
        <taxon>Glossata</taxon>
        <taxon>Ditrysia</taxon>
        <taxon>Papilionoidea</taxon>
        <taxon>Nymphalidae</taxon>
        <taxon>Satyrinae</taxon>
        <taxon>Satyrini</taxon>
        <taxon>Parargina</taxon>
        <taxon>Pararge</taxon>
    </lineage>
</organism>
<protein>
    <submittedName>
        <fullName evidence="1">Jg19787 protein</fullName>
    </submittedName>
</protein>
<reference evidence="1" key="1">
    <citation type="submission" date="2022-03" db="EMBL/GenBank/DDBJ databases">
        <authorList>
            <person name="Lindestad O."/>
        </authorList>
    </citation>
    <scope>NUCLEOTIDE SEQUENCE</scope>
</reference>
<sequence length="98" mass="11015">MDMDLSKKCYGFSKRLSGPSSKYQRLKRSNKRINDKTKTPHAVVQIWHTLSPLSLSNVSESNVIAWPALQQLLSVTKPFEVPANVNGTACPLFMPQQK</sequence>
<accession>A0A8S4SI29</accession>
<evidence type="ECO:0000313" key="1">
    <source>
        <dbReference type="EMBL" id="CAH2265252.1"/>
    </source>
</evidence>
<gene>
    <name evidence="1" type="primary">jg19787</name>
    <name evidence="1" type="ORF">PAEG_LOCUS24874</name>
</gene>
<name>A0A8S4SI29_9NEOP</name>
<dbReference type="AlphaFoldDB" id="A0A8S4SI29"/>